<evidence type="ECO:0000313" key="4">
    <source>
        <dbReference type="Proteomes" id="UP001220022"/>
    </source>
</evidence>
<protein>
    <submittedName>
        <fullName evidence="3">Tyrosine-type recombinase/integrase</fullName>
    </submittedName>
</protein>
<dbReference type="Gene3D" id="1.10.443.10">
    <property type="entry name" value="Intergrase catalytic core"/>
    <property type="match status" value="1"/>
</dbReference>
<dbReference type="InterPro" id="IPR002104">
    <property type="entry name" value="Integrase_catalytic"/>
</dbReference>
<keyword evidence="1" id="KW-0233">DNA recombination</keyword>
<dbReference type="InterPro" id="IPR011010">
    <property type="entry name" value="DNA_brk_join_enz"/>
</dbReference>
<feature type="domain" description="Tyr recombinase" evidence="2">
    <location>
        <begin position="1"/>
        <end position="62"/>
    </location>
</feature>
<evidence type="ECO:0000259" key="2">
    <source>
        <dbReference type="PROSITE" id="PS51898"/>
    </source>
</evidence>
<organism evidence="3 4">
    <name type="scientific">Streptantibioticus ferralitis</name>
    <dbReference type="NCBI Taxonomy" id="236510"/>
    <lineage>
        <taxon>Bacteria</taxon>
        <taxon>Bacillati</taxon>
        <taxon>Actinomycetota</taxon>
        <taxon>Actinomycetes</taxon>
        <taxon>Kitasatosporales</taxon>
        <taxon>Streptomycetaceae</taxon>
        <taxon>Streptantibioticus</taxon>
    </lineage>
</organism>
<dbReference type="SUPFAM" id="SSF56349">
    <property type="entry name" value="DNA breaking-rejoining enzymes"/>
    <property type="match status" value="1"/>
</dbReference>
<keyword evidence="4" id="KW-1185">Reference proteome</keyword>
<evidence type="ECO:0000256" key="1">
    <source>
        <dbReference type="ARBA" id="ARBA00023172"/>
    </source>
</evidence>
<dbReference type="InterPro" id="IPR013762">
    <property type="entry name" value="Integrase-like_cat_sf"/>
</dbReference>
<name>A0ABT5Z025_9ACTN</name>
<dbReference type="Proteomes" id="UP001220022">
    <property type="component" value="Unassembled WGS sequence"/>
</dbReference>
<gene>
    <name evidence="3" type="ORF">P2L57_15840</name>
</gene>
<dbReference type="RefSeq" id="WP_275814699.1">
    <property type="nucleotide sequence ID" value="NZ_BAAANM010000023.1"/>
</dbReference>
<sequence>MLQAAGVRDARVHDRRHTSATLLLEYGVDVRVVMEILGHSGLRVTTRYTHIAAPLAQDAARRMGQALWGAAQAAEPGSAATATDLATEKAQVSDEKVIDLGLYRSRLRESNP</sequence>
<reference evidence="3 4" key="1">
    <citation type="submission" date="2023-03" db="EMBL/GenBank/DDBJ databases">
        <title>Draft genome sequence of type strain Streptomyces ferralitis JCM 14344.</title>
        <authorList>
            <person name="Klaysubun C."/>
            <person name="Duangmal K."/>
        </authorList>
    </citation>
    <scope>NUCLEOTIDE SEQUENCE [LARGE SCALE GENOMIC DNA]</scope>
    <source>
        <strain evidence="3 4">JCM 14344</strain>
    </source>
</reference>
<evidence type="ECO:0000313" key="3">
    <source>
        <dbReference type="EMBL" id="MDF2257150.1"/>
    </source>
</evidence>
<dbReference type="PROSITE" id="PS51898">
    <property type="entry name" value="TYR_RECOMBINASE"/>
    <property type="match status" value="1"/>
</dbReference>
<accession>A0ABT5Z025</accession>
<dbReference type="Pfam" id="PF00589">
    <property type="entry name" value="Phage_integrase"/>
    <property type="match status" value="1"/>
</dbReference>
<dbReference type="EMBL" id="JARHTQ010000009">
    <property type="protein sequence ID" value="MDF2257150.1"/>
    <property type="molecule type" value="Genomic_DNA"/>
</dbReference>
<comment type="caution">
    <text evidence="3">The sequence shown here is derived from an EMBL/GenBank/DDBJ whole genome shotgun (WGS) entry which is preliminary data.</text>
</comment>
<proteinExistence type="predicted"/>